<evidence type="ECO:0000256" key="2">
    <source>
        <dbReference type="SAM" id="Coils"/>
    </source>
</evidence>
<organism evidence="5 7">
    <name type="scientific">Sitophilus oryzae</name>
    <name type="common">Rice weevil</name>
    <name type="synonym">Curculio oryzae</name>
    <dbReference type="NCBI Taxonomy" id="7048"/>
    <lineage>
        <taxon>Eukaryota</taxon>
        <taxon>Metazoa</taxon>
        <taxon>Ecdysozoa</taxon>
        <taxon>Arthropoda</taxon>
        <taxon>Hexapoda</taxon>
        <taxon>Insecta</taxon>
        <taxon>Pterygota</taxon>
        <taxon>Neoptera</taxon>
        <taxon>Endopterygota</taxon>
        <taxon>Coleoptera</taxon>
        <taxon>Polyphaga</taxon>
        <taxon>Cucujiformia</taxon>
        <taxon>Curculionidae</taxon>
        <taxon>Dryophthorinae</taxon>
        <taxon>Sitophilus</taxon>
    </lineage>
</organism>
<dbReference type="OrthoDB" id="2155209at2759"/>
<dbReference type="Proteomes" id="UP000504635">
    <property type="component" value="Unplaced"/>
</dbReference>
<evidence type="ECO:0000313" key="5">
    <source>
        <dbReference type="Proteomes" id="UP000504635"/>
    </source>
</evidence>
<gene>
    <name evidence="6 7" type="primary">LOC115888802</name>
</gene>
<sequence>MMRQIKYARKHSLVGEHRKVPLNTIILPPITPPLLDNEPHLLRTILVNKPSSGSVNNDLILPKPQEVQKIEEPASRASQDQGRISQLEQNIRFLQEQHQLMLAGLHGEIEKLKQRNKELQFQLVFGKGPIPSSSPSPSSPEEDSKHKLYTSPKVITNTTPLQVELLEKELGELKIQMQELDTRNVYLSAIVDEQKKKLERFDRRREKEREQRANGKGDEVELLRKLEDAEALIRRLRRENSDLRREAQGGSGSAAQQNQGHYQEQQQQQAQHHGRENNGYSSPRGQNHRNGSGRGHRSNNGHYSRGGWFPPLHSQSFWQGGRQHNDRSHNGSQDANLPNISMNDGMPSSPPNQQQPYHGGQGRKGSNNNHYHNGDNGRKYRGGHSKNHKPS</sequence>
<name>A0A6J2YNY7_SITOR</name>
<feature type="coiled-coil region" evidence="2">
    <location>
        <begin position="77"/>
        <end position="122"/>
    </location>
</feature>
<feature type="region of interest" description="Disordered" evidence="3">
    <location>
        <begin position="240"/>
        <end position="391"/>
    </location>
</feature>
<dbReference type="Pfam" id="PF14916">
    <property type="entry name" value="CCDC92"/>
    <property type="match status" value="1"/>
</dbReference>
<feature type="domain" description="CCDC92/74 N-terminal" evidence="4">
    <location>
        <begin position="83"/>
        <end position="130"/>
    </location>
</feature>
<dbReference type="InterPro" id="IPR040370">
    <property type="entry name" value="CCDC74A/CCDC74B/CCDC92"/>
</dbReference>
<accession>A0A6J2YNY7</accession>
<reference evidence="6 7" key="1">
    <citation type="submission" date="2025-04" db="UniProtKB">
        <authorList>
            <consortium name="RefSeq"/>
        </authorList>
    </citation>
    <scope>IDENTIFICATION</scope>
    <source>
        <tissue evidence="6 7">Gonads</tissue>
    </source>
</reference>
<dbReference type="RefSeq" id="XP_030764504.1">
    <property type="nucleotide sequence ID" value="XM_030908644.1"/>
</dbReference>
<feature type="compositionally biased region" description="Low complexity" evidence="3">
    <location>
        <begin position="253"/>
        <end position="271"/>
    </location>
</feature>
<evidence type="ECO:0000313" key="6">
    <source>
        <dbReference type="RefSeq" id="XP_030764504.1"/>
    </source>
</evidence>
<dbReference type="PANTHER" id="PTHR14882:SF5">
    <property type="entry name" value="COILED-COIL DOMAIN CONTAINING 74A"/>
    <property type="match status" value="1"/>
</dbReference>
<evidence type="ECO:0000256" key="1">
    <source>
        <dbReference type="ARBA" id="ARBA00023054"/>
    </source>
</evidence>
<feature type="compositionally biased region" description="Basic residues" evidence="3">
    <location>
        <begin position="379"/>
        <end position="391"/>
    </location>
</feature>
<protein>
    <submittedName>
        <fullName evidence="6 7">Myb-like protein Z isoform X1</fullName>
    </submittedName>
</protein>
<evidence type="ECO:0000313" key="7">
    <source>
        <dbReference type="RefSeq" id="XP_030764505.1"/>
    </source>
</evidence>
<feature type="region of interest" description="Disordered" evidence="3">
    <location>
        <begin position="126"/>
        <end position="149"/>
    </location>
</feature>
<dbReference type="InterPro" id="IPR039496">
    <property type="entry name" value="CCDC92/74_N"/>
</dbReference>
<evidence type="ECO:0000256" key="3">
    <source>
        <dbReference type="SAM" id="MobiDB-lite"/>
    </source>
</evidence>
<evidence type="ECO:0000259" key="4">
    <source>
        <dbReference type="Pfam" id="PF14916"/>
    </source>
</evidence>
<keyword evidence="1 2" id="KW-0175">Coiled coil</keyword>
<keyword evidence="5" id="KW-1185">Reference proteome</keyword>
<dbReference type="AlphaFoldDB" id="A0A6J2YNY7"/>
<dbReference type="PANTHER" id="PTHR14882">
    <property type="entry name" value="COILED-COIL DOMAIN-CONTAINING 74A"/>
    <property type="match status" value="1"/>
</dbReference>
<proteinExistence type="predicted"/>
<dbReference type="RefSeq" id="XP_030764505.1">
    <property type="nucleotide sequence ID" value="XM_030908645.1"/>
</dbReference>
<dbReference type="GeneID" id="115888802"/>
<feature type="compositionally biased region" description="Polar residues" evidence="3">
    <location>
        <begin position="330"/>
        <end position="342"/>
    </location>
</feature>
<dbReference type="KEGG" id="soy:115888802"/>